<accession>A0ABY3SEZ3</accession>
<keyword evidence="15" id="KW-1185">Reference proteome</keyword>
<dbReference type="SUPFAM" id="SSF158472">
    <property type="entry name" value="HAMP domain-like"/>
    <property type="match status" value="1"/>
</dbReference>
<dbReference type="SMART" id="SM00304">
    <property type="entry name" value="HAMP"/>
    <property type="match status" value="1"/>
</dbReference>
<keyword evidence="8 14" id="KW-0418">Kinase</keyword>
<dbReference type="Pfam" id="PF02518">
    <property type="entry name" value="HATPase_c"/>
    <property type="match status" value="1"/>
</dbReference>
<keyword evidence="10" id="KW-0902">Two-component regulatory system</keyword>
<dbReference type="InterPro" id="IPR051552">
    <property type="entry name" value="HptR"/>
</dbReference>
<dbReference type="InterPro" id="IPR003594">
    <property type="entry name" value="HATPase_dom"/>
</dbReference>
<comment type="subcellular location">
    <subcellularLocation>
        <location evidence="2">Cell membrane</location>
        <topology evidence="2">Multi-pass membrane protein</topology>
    </subcellularLocation>
</comment>
<dbReference type="Pfam" id="PF00672">
    <property type="entry name" value="HAMP"/>
    <property type="match status" value="1"/>
</dbReference>
<keyword evidence="9 12" id="KW-1133">Transmembrane helix</keyword>
<keyword evidence="6" id="KW-0808">Transferase</keyword>
<evidence type="ECO:0000256" key="2">
    <source>
        <dbReference type="ARBA" id="ARBA00004651"/>
    </source>
</evidence>
<evidence type="ECO:0000256" key="4">
    <source>
        <dbReference type="ARBA" id="ARBA00022475"/>
    </source>
</evidence>
<dbReference type="Proteomes" id="UP001649230">
    <property type="component" value="Chromosome"/>
</dbReference>
<dbReference type="InterPro" id="IPR036890">
    <property type="entry name" value="HATPase_C_sf"/>
</dbReference>
<evidence type="ECO:0000313" key="14">
    <source>
        <dbReference type="EMBL" id="UJF32564.1"/>
    </source>
</evidence>
<dbReference type="PANTHER" id="PTHR42713">
    <property type="entry name" value="HISTIDINE KINASE-RELATED"/>
    <property type="match status" value="1"/>
</dbReference>
<dbReference type="EC" id="2.7.13.3" evidence="3"/>
<organism evidence="14 15">
    <name type="scientific">Paenibacillus hexagrammi</name>
    <dbReference type="NCBI Taxonomy" id="2908839"/>
    <lineage>
        <taxon>Bacteria</taxon>
        <taxon>Bacillati</taxon>
        <taxon>Bacillota</taxon>
        <taxon>Bacilli</taxon>
        <taxon>Bacillales</taxon>
        <taxon>Paenibacillaceae</taxon>
        <taxon>Paenibacillus</taxon>
    </lineage>
</organism>
<dbReference type="InterPro" id="IPR003660">
    <property type="entry name" value="HAMP_dom"/>
</dbReference>
<evidence type="ECO:0000256" key="7">
    <source>
        <dbReference type="ARBA" id="ARBA00022692"/>
    </source>
</evidence>
<evidence type="ECO:0000259" key="13">
    <source>
        <dbReference type="PROSITE" id="PS50885"/>
    </source>
</evidence>
<dbReference type="Gene3D" id="3.30.565.10">
    <property type="entry name" value="Histidine kinase-like ATPase, C-terminal domain"/>
    <property type="match status" value="1"/>
</dbReference>
<reference evidence="14 15" key="1">
    <citation type="journal article" date="2024" name="Int. J. Syst. Evol. Microbiol.">
        <title>Paenibacillus hexagrammi sp. nov., a novel bacterium isolated from the gut content of Hexagrammos agrammus.</title>
        <authorList>
            <person name="Jung H.K."/>
            <person name="Kim D.G."/>
            <person name="Zin H."/>
            <person name="Park J."/>
            <person name="Jung H."/>
            <person name="Kim Y.O."/>
            <person name="Kong H.J."/>
            <person name="Kim J.W."/>
            <person name="Kim Y.S."/>
        </authorList>
    </citation>
    <scope>NUCLEOTIDE SEQUENCE [LARGE SCALE GENOMIC DNA]</scope>
    <source>
        <strain evidence="14 15">YPD9-1</strain>
    </source>
</reference>
<dbReference type="CDD" id="cd06225">
    <property type="entry name" value="HAMP"/>
    <property type="match status" value="1"/>
</dbReference>
<gene>
    <name evidence="14" type="ORF">L0M14_23385</name>
</gene>
<dbReference type="Pfam" id="PF06580">
    <property type="entry name" value="His_kinase"/>
    <property type="match status" value="1"/>
</dbReference>
<keyword evidence="5" id="KW-0597">Phosphoprotein</keyword>
<protein>
    <recommendedName>
        <fullName evidence="3">histidine kinase</fullName>
        <ecNumber evidence="3">2.7.13.3</ecNumber>
    </recommendedName>
</protein>
<evidence type="ECO:0000256" key="1">
    <source>
        <dbReference type="ARBA" id="ARBA00000085"/>
    </source>
</evidence>
<evidence type="ECO:0000256" key="11">
    <source>
        <dbReference type="ARBA" id="ARBA00023136"/>
    </source>
</evidence>
<dbReference type="EMBL" id="CP090978">
    <property type="protein sequence ID" value="UJF32564.1"/>
    <property type="molecule type" value="Genomic_DNA"/>
</dbReference>
<dbReference type="GO" id="GO:0016301">
    <property type="term" value="F:kinase activity"/>
    <property type="evidence" value="ECO:0007669"/>
    <property type="project" value="UniProtKB-KW"/>
</dbReference>
<proteinExistence type="predicted"/>
<feature type="domain" description="HAMP" evidence="13">
    <location>
        <begin position="322"/>
        <end position="375"/>
    </location>
</feature>
<dbReference type="PRINTS" id="PR00344">
    <property type="entry name" value="BCTRLSENSOR"/>
</dbReference>
<name>A0ABY3SEZ3_9BACL</name>
<evidence type="ECO:0000256" key="12">
    <source>
        <dbReference type="SAM" id="Phobius"/>
    </source>
</evidence>
<sequence>MMKLGKWMASSLRTKLIAMFVLLTILPLIGVGVISYQKSYTTVSEHSIASTQVTTDQLQRDIDILFQDTKKFLEIGKNNSVLHFLLTQSETYEDAKDILKMFQVYRETYKFSDSIINISIVNMYGKGISEKKGVFQAESIMMKNPHFLSLLNNPDETLIIPPVSSSIYDRLDQTEVKGHQLISLAAVIEQRVTHEVIGFIMIDLDASVVESFLNHTKIGETGYLYVTDDKGHPIFLPQHVTDPKMYATIPVMQQQKGSFIDRSTSPERFIVFSTSQLTGWKIIGDAPLKEVMRDANEIKYLILISVGFSILCTIALYYFITSQVIRPIQYLKHKMRQAASGNLEAKVKNNRSEDEISDLGSSFNSMLEQIRMLLAHSIREQEEIKKAELRTLQAQINPHFLYNTLDSIVWMAEAKKSEQVIDLVKALSHFFRITLSKGKDWIMLKDEIEHVRNYLTIQKMRYSDILDFELYIDEAIFTYRILKLTLQPIVENALYHGIKNKRRKGLITITGGFSPEGHILLEVIDNGIGMTPEQVLHLRSILEQDVQADSGFGIKNVHKRIRLYYGEPYGVAIESEYGHGTQITITIPKEGIEDEKSVSGR</sequence>
<dbReference type="Gene3D" id="6.10.340.10">
    <property type="match status" value="1"/>
</dbReference>
<keyword evidence="4" id="KW-1003">Cell membrane</keyword>
<dbReference type="Pfam" id="PF02743">
    <property type="entry name" value="dCache_1"/>
    <property type="match status" value="1"/>
</dbReference>
<dbReference type="PROSITE" id="PS50885">
    <property type="entry name" value="HAMP"/>
    <property type="match status" value="1"/>
</dbReference>
<keyword evidence="11 12" id="KW-0472">Membrane</keyword>
<evidence type="ECO:0000256" key="9">
    <source>
        <dbReference type="ARBA" id="ARBA00022989"/>
    </source>
</evidence>
<evidence type="ECO:0000256" key="5">
    <source>
        <dbReference type="ARBA" id="ARBA00022553"/>
    </source>
</evidence>
<dbReference type="InterPro" id="IPR010559">
    <property type="entry name" value="Sig_transdc_His_kin_internal"/>
</dbReference>
<dbReference type="RefSeq" id="WP_235118912.1">
    <property type="nucleotide sequence ID" value="NZ_CP090978.1"/>
</dbReference>
<feature type="transmembrane region" description="Helical" evidence="12">
    <location>
        <begin position="300"/>
        <end position="320"/>
    </location>
</feature>
<evidence type="ECO:0000256" key="10">
    <source>
        <dbReference type="ARBA" id="ARBA00023012"/>
    </source>
</evidence>
<dbReference type="Gene3D" id="3.30.450.20">
    <property type="entry name" value="PAS domain"/>
    <property type="match status" value="1"/>
</dbReference>
<dbReference type="SMART" id="SM00387">
    <property type="entry name" value="HATPase_c"/>
    <property type="match status" value="1"/>
</dbReference>
<dbReference type="InterPro" id="IPR033479">
    <property type="entry name" value="dCache_1"/>
</dbReference>
<evidence type="ECO:0000256" key="8">
    <source>
        <dbReference type="ARBA" id="ARBA00022777"/>
    </source>
</evidence>
<keyword evidence="7 12" id="KW-0812">Transmembrane</keyword>
<evidence type="ECO:0000256" key="3">
    <source>
        <dbReference type="ARBA" id="ARBA00012438"/>
    </source>
</evidence>
<evidence type="ECO:0000313" key="15">
    <source>
        <dbReference type="Proteomes" id="UP001649230"/>
    </source>
</evidence>
<evidence type="ECO:0000256" key="6">
    <source>
        <dbReference type="ARBA" id="ARBA00022679"/>
    </source>
</evidence>
<comment type="catalytic activity">
    <reaction evidence="1">
        <text>ATP + protein L-histidine = ADP + protein N-phospho-L-histidine.</text>
        <dbReference type="EC" id="2.7.13.3"/>
    </reaction>
</comment>
<dbReference type="InterPro" id="IPR004358">
    <property type="entry name" value="Sig_transdc_His_kin-like_C"/>
</dbReference>
<dbReference type="SUPFAM" id="SSF55874">
    <property type="entry name" value="ATPase domain of HSP90 chaperone/DNA topoisomerase II/histidine kinase"/>
    <property type="match status" value="1"/>
</dbReference>
<dbReference type="PANTHER" id="PTHR42713:SF2">
    <property type="entry name" value="TWO-COMPONENT SENSOR KINASE YESM"/>
    <property type="match status" value="1"/>
</dbReference>